<proteinExistence type="predicted"/>
<dbReference type="EMBL" id="CATOUU010000644">
    <property type="protein sequence ID" value="CAI9937248.1"/>
    <property type="molecule type" value="Genomic_DNA"/>
</dbReference>
<organism evidence="1">
    <name type="scientific">Hexamita inflata</name>
    <dbReference type="NCBI Taxonomy" id="28002"/>
    <lineage>
        <taxon>Eukaryota</taxon>
        <taxon>Metamonada</taxon>
        <taxon>Diplomonadida</taxon>
        <taxon>Hexamitidae</taxon>
        <taxon>Hexamitinae</taxon>
        <taxon>Hexamita</taxon>
    </lineage>
</organism>
<sequence>MCFINTLCSAHQLAQTLRTCEIYFKNAMTSESHFTITDQAKTTTGVFHEFRFTYLKQKCVASRASVQCIFHHRYWEKSGGVRSKEFQAWSQCRLIGPFNLWSGALHVVAIQNKLGLEQIHKWEMNDVGRQANDLKRFRLGSRPQSTCAHSQGCDAIYPSPYFRVKKSQTPSVQSKITRLFT</sequence>
<keyword evidence="3" id="KW-1185">Reference proteome</keyword>
<dbReference type="AlphaFoldDB" id="A0AA86PHD1"/>
<reference evidence="1" key="1">
    <citation type="submission" date="2023-06" db="EMBL/GenBank/DDBJ databases">
        <authorList>
            <person name="Kurt Z."/>
        </authorList>
    </citation>
    <scope>NUCLEOTIDE SEQUENCE</scope>
</reference>
<accession>A0AA86PHD1</accession>
<evidence type="ECO:0000313" key="2">
    <source>
        <dbReference type="EMBL" id="CAL6020909.1"/>
    </source>
</evidence>
<name>A0AA86PHD1_9EUKA</name>
<dbReference type="Proteomes" id="UP001642409">
    <property type="component" value="Unassembled WGS sequence"/>
</dbReference>
<dbReference type="EMBL" id="CAXDID020000087">
    <property type="protein sequence ID" value="CAL6020909.1"/>
    <property type="molecule type" value="Genomic_DNA"/>
</dbReference>
<protein>
    <submittedName>
        <fullName evidence="2">Hypothetical_protein</fullName>
    </submittedName>
</protein>
<evidence type="ECO:0000313" key="1">
    <source>
        <dbReference type="EMBL" id="CAI9937248.1"/>
    </source>
</evidence>
<reference evidence="2 3" key="2">
    <citation type="submission" date="2024-07" db="EMBL/GenBank/DDBJ databases">
        <authorList>
            <person name="Akdeniz Z."/>
        </authorList>
    </citation>
    <scope>NUCLEOTIDE SEQUENCE [LARGE SCALE GENOMIC DNA]</scope>
</reference>
<evidence type="ECO:0000313" key="3">
    <source>
        <dbReference type="Proteomes" id="UP001642409"/>
    </source>
</evidence>
<comment type="caution">
    <text evidence="1">The sequence shown here is derived from an EMBL/GenBank/DDBJ whole genome shotgun (WGS) entry which is preliminary data.</text>
</comment>
<gene>
    <name evidence="1" type="ORF">HINF_LOCUS24893</name>
    <name evidence="2" type="ORF">HINF_LOCUS27917</name>
</gene>